<evidence type="ECO:0000256" key="2">
    <source>
        <dbReference type="SAM" id="SignalP"/>
    </source>
</evidence>
<keyword evidence="2" id="KW-0732">Signal</keyword>
<organism evidence="3 4">
    <name type="scientific">Pelotalea chapellei</name>
    <dbReference type="NCBI Taxonomy" id="44671"/>
    <lineage>
        <taxon>Bacteria</taxon>
        <taxon>Pseudomonadati</taxon>
        <taxon>Thermodesulfobacteriota</taxon>
        <taxon>Desulfuromonadia</taxon>
        <taxon>Geobacterales</taxon>
        <taxon>Geobacteraceae</taxon>
        <taxon>Pelotalea</taxon>
    </lineage>
</organism>
<accession>A0ABS5UAC1</accession>
<proteinExistence type="predicted"/>
<evidence type="ECO:0000313" key="4">
    <source>
        <dbReference type="Proteomes" id="UP000784128"/>
    </source>
</evidence>
<feature type="signal peptide" evidence="2">
    <location>
        <begin position="1"/>
        <end position="17"/>
    </location>
</feature>
<name>A0ABS5UAC1_9BACT</name>
<sequence>MKKLAIIVLSIAALAMAGCKDKPKTEAPQQPAAAPKGQMPPGHPTPGATGGGDPHAGMKAQEIPAGVGKKAKVTQTMNSGGYTYVEAADDKGQKTWLALPEIKVAIGDSIEYPDTPPITGFQSKTLNRTFEKISFIPGIRIIK</sequence>
<feature type="chain" id="PRO_5047369277" description="Lipoprotein" evidence="2">
    <location>
        <begin position="18"/>
        <end position="143"/>
    </location>
</feature>
<feature type="region of interest" description="Disordered" evidence="1">
    <location>
        <begin position="22"/>
        <end position="72"/>
    </location>
</feature>
<evidence type="ECO:0000313" key="3">
    <source>
        <dbReference type="EMBL" id="MBT1072632.1"/>
    </source>
</evidence>
<dbReference type="EMBL" id="JAHDYS010000011">
    <property type="protein sequence ID" value="MBT1072632.1"/>
    <property type="molecule type" value="Genomic_DNA"/>
</dbReference>
<evidence type="ECO:0000256" key="1">
    <source>
        <dbReference type="SAM" id="MobiDB-lite"/>
    </source>
</evidence>
<dbReference type="Proteomes" id="UP000784128">
    <property type="component" value="Unassembled WGS sequence"/>
</dbReference>
<comment type="caution">
    <text evidence="3">The sequence shown here is derived from an EMBL/GenBank/DDBJ whole genome shotgun (WGS) entry which is preliminary data.</text>
</comment>
<gene>
    <name evidence="3" type="ORF">KJB30_12610</name>
</gene>
<dbReference type="RefSeq" id="WP_214299814.1">
    <property type="nucleotide sequence ID" value="NZ_JAHDYS010000011.1"/>
</dbReference>
<feature type="compositionally biased region" description="Low complexity" evidence="1">
    <location>
        <begin position="26"/>
        <end position="40"/>
    </location>
</feature>
<dbReference type="PROSITE" id="PS51257">
    <property type="entry name" value="PROKAR_LIPOPROTEIN"/>
    <property type="match status" value="1"/>
</dbReference>
<evidence type="ECO:0008006" key="5">
    <source>
        <dbReference type="Google" id="ProtNLM"/>
    </source>
</evidence>
<reference evidence="3 4" key="1">
    <citation type="submission" date="2021-05" db="EMBL/GenBank/DDBJ databases">
        <title>The draft genome of Geobacter chapellei DSM 13688.</title>
        <authorList>
            <person name="Xu Z."/>
            <person name="Masuda Y."/>
            <person name="Itoh H."/>
            <person name="Senoo K."/>
        </authorList>
    </citation>
    <scope>NUCLEOTIDE SEQUENCE [LARGE SCALE GENOMIC DNA]</scope>
    <source>
        <strain evidence="3 4">DSM 13688</strain>
    </source>
</reference>
<protein>
    <recommendedName>
        <fullName evidence="5">Lipoprotein</fullName>
    </recommendedName>
</protein>
<keyword evidence="4" id="KW-1185">Reference proteome</keyword>